<dbReference type="PANTHER" id="PTHR11276:SF28">
    <property type="entry name" value="DNA POLYMERASE LAMBDA"/>
    <property type="match status" value="1"/>
</dbReference>
<dbReference type="GO" id="GO:0006303">
    <property type="term" value="P:double-strand break repair via nonhomologous end joining"/>
    <property type="evidence" value="ECO:0007669"/>
    <property type="project" value="TreeGrafter"/>
</dbReference>
<comment type="caution">
    <text evidence="14">The sequence shown here is derived from an EMBL/GenBank/DDBJ whole genome shotgun (WGS) entry which is preliminary data.</text>
</comment>
<feature type="region of interest" description="Disordered" evidence="11">
    <location>
        <begin position="463"/>
        <end position="503"/>
    </location>
</feature>
<evidence type="ECO:0000256" key="10">
    <source>
        <dbReference type="PIRSR" id="PIRSR622312-50"/>
    </source>
</evidence>
<accession>A0A1E1JWN7</accession>
<dbReference type="InterPro" id="IPR036420">
    <property type="entry name" value="BRCT_dom_sf"/>
</dbReference>
<evidence type="ECO:0000256" key="11">
    <source>
        <dbReference type="SAM" id="MobiDB-lite"/>
    </source>
</evidence>
<dbReference type="Gene3D" id="1.10.150.110">
    <property type="entry name" value="DNA polymerase beta, N-terminal domain-like"/>
    <property type="match status" value="1"/>
</dbReference>
<feature type="signal peptide" evidence="12">
    <location>
        <begin position="1"/>
        <end position="17"/>
    </location>
</feature>
<dbReference type="Gene3D" id="1.10.150.20">
    <property type="entry name" value="5' to 3' exonuclease, C-terminal subdomain"/>
    <property type="match status" value="1"/>
</dbReference>
<dbReference type="InterPro" id="IPR022312">
    <property type="entry name" value="DNA_pol_X"/>
</dbReference>
<evidence type="ECO:0000256" key="1">
    <source>
        <dbReference type="ARBA" id="ARBA00012417"/>
    </source>
</evidence>
<dbReference type="InterPro" id="IPR018944">
    <property type="entry name" value="DNA_pol_lambd_fingers_domain"/>
</dbReference>
<dbReference type="PANTHER" id="PTHR11276">
    <property type="entry name" value="DNA POLYMERASE TYPE-X FAMILY MEMBER"/>
    <property type="match status" value="1"/>
</dbReference>
<dbReference type="SMART" id="SM00483">
    <property type="entry name" value="POLXc"/>
    <property type="match status" value="1"/>
</dbReference>
<dbReference type="Gene3D" id="3.30.210.10">
    <property type="entry name" value="DNA polymerase, thumb domain"/>
    <property type="match status" value="1"/>
</dbReference>
<organism evidence="14 15">
    <name type="scientific">Rhynchosporium graminicola</name>
    <dbReference type="NCBI Taxonomy" id="2792576"/>
    <lineage>
        <taxon>Eukaryota</taxon>
        <taxon>Fungi</taxon>
        <taxon>Dikarya</taxon>
        <taxon>Ascomycota</taxon>
        <taxon>Pezizomycotina</taxon>
        <taxon>Leotiomycetes</taxon>
        <taxon>Helotiales</taxon>
        <taxon>Ploettnerulaceae</taxon>
        <taxon>Rhynchosporium</taxon>
    </lineage>
</organism>
<dbReference type="Proteomes" id="UP000178129">
    <property type="component" value="Unassembled WGS sequence"/>
</dbReference>
<gene>
    <name evidence="14" type="ORF">RCO7_08585</name>
</gene>
<dbReference type="Pfam" id="PF14716">
    <property type="entry name" value="HHH_8"/>
    <property type="match status" value="1"/>
</dbReference>
<protein>
    <recommendedName>
        <fullName evidence="1">DNA-directed DNA polymerase</fullName>
        <ecNumber evidence="1">2.7.7.7</ecNumber>
    </recommendedName>
</protein>
<feature type="compositionally biased region" description="Basic and acidic residues" evidence="11">
    <location>
        <begin position="219"/>
        <end position="228"/>
    </location>
</feature>
<evidence type="ECO:0000256" key="6">
    <source>
        <dbReference type="ARBA" id="ARBA00022763"/>
    </source>
</evidence>
<feature type="region of interest" description="Disordered" evidence="11">
    <location>
        <begin position="356"/>
        <end position="410"/>
    </location>
</feature>
<name>A0A1E1JWN7_9HELO</name>
<dbReference type="Gene3D" id="3.30.460.10">
    <property type="entry name" value="Beta Polymerase, domain 2"/>
    <property type="match status" value="1"/>
</dbReference>
<dbReference type="InterPro" id="IPR037160">
    <property type="entry name" value="DNA_Pol_thumb_sf"/>
</dbReference>
<feature type="compositionally biased region" description="Polar residues" evidence="11">
    <location>
        <begin position="76"/>
        <end position="87"/>
    </location>
</feature>
<evidence type="ECO:0000313" key="14">
    <source>
        <dbReference type="EMBL" id="CZS90325.1"/>
    </source>
</evidence>
<evidence type="ECO:0000256" key="4">
    <source>
        <dbReference type="ARBA" id="ARBA00022695"/>
    </source>
</evidence>
<feature type="compositionally biased region" description="Low complexity" evidence="11">
    <location>
        <begin position="358"/>
        <end position="378"/>
    </location>
</feature>
<keyword evidence="2" id="KW-0237">DNA synthesis</keyword>
<evidence type="ECO:0000256" key="9">
    <source>
        <dbReference type="ARBA" id="ARBA00049244"/>
    </source>
</evidence>
<dbReference type="InterPro" id="IPR027421">
    <property type="entry name" value="DNA_pol_lamdba_lyase_dom_sf"/>
</dbReference>
<dbReference type="Pfam" id="PF14791">
    <property type="entry name" value="DNA_pol_B_thumb"/>
    <property type="match status" value="1"/>
</dbReference>
<evidence type="ECO:0000313" key="15">
    <source>
        <dbReference type="Proteomes" id="UP000178129"/>
    </source>
</evidence>
<dbReference type="SUPFAM" id="SSF47802">
    <property type="entry name" value="DNA polymerase beta, N-terminal domain-like"/>
    <property type="match status" value="1"/>
</dbReference>
<evidence type="ECO:0000256" key="2">
    <source>
        <dbReference type="ARBA" id="ARBA00022634"/>
    </source>
</evidence>
<dbReference type="InterPro" id="IPR043519">
    <property type="entry name" value="NT_sf"/>
</dbReference>
<dbReference type="FunFam" id="1.10.150.110:FF:000005">
    <property type="entry name" value="DNA polymerase POL4"/>
    <property type="match status" value="1"/>
</dbReference>
<dbReference type="PRINTS" id="PR00870">
    <property type="entry name" value="DNAPOLXBETA"/>
</dbReference>
<dbReference type="CDD" id="cd00141">
    <property type="entry name" value="NT_POLXc"/>
    <property type="match status" value="1"/>
</dbReference>
<evidence type="ECO:0000256" key="8">
    <source>
        <dbReference type="ARBA" id="ARBA00023204"/>
    </source>
</evidence>
<dbReference type="InterPro" id="IPR002054">
    <property type="entry name" value="DNA-dir_DNA_pol_X"/>
</dbReference>
<feature type="compositionally biased region" description="Acidic residues" evidence="11">
    <location>
        <begin position="463"/>
        <end position="474"/>
    </location>
</feature>
<dbReference type="GO" id="GO:0005634">
    <property type="term" value="C:nucleus"/>
    <property type="evidence" value="ECO:0007669"/>
    <property type="project" value="TreeGrafter"/>
</dbReference>
<comment type="catalytic activity">
    <reaction evidence="9">
        <text>DNA(n) + a 2'-deoxyribonucleoside 5'-triphosphate = DNA(n+1) + diphosphate</text>
        <dbReference type="Rhea" id="RHEA:22508"/>
        <dbReference type="Rhea" id="RHEA-COMP:17339"/>
        <dbReference type="Rhea" id="RHEA-COMP:17340"/>
        <dbReference type="ChEBI" id="CHEBI:33019"/>
        <dbReference type="ChEBI" id="CHEBI:61560"/>
        <dbReference type="ChEBI" id="CHEBI:173112"/>
        <dbReference type="EC" id="2.7.7.7"/>
    </reaction>
</comment>
<dbReference type="EMBL" id="FJUW01000004">
    <property type="protein sequence ID" value="CZS90325.1"/>
    <property type="molecule type" value="Genomic_DNA"/>
</dbReference>
<keyword evidence="15" id="KW-1185">Reference proteome</keyword>
<feature type="compositionally biased region" description="Polar residues" evidence="11">
    <location>
        <begin position="392"/>
        <end position="403"/>
    </location>
</feature>
<keyword evidence="5" id="KW-0235">DNA replication</keyword>
<proteinExistence type="predicted"/>
<keyword evidence="12" id="KW-0732">Signal</keyword>
<keyword evidence="8" id="KW-0234">DNA repair</keyword>
<feature type="domain" description="DNA-directed DNA polymerase X" evidence="13">
    <location>
        <begin position="533"/>
        <end position="857"/>
    </location>
</feature>
<dbReference type="GO" id="GO:0003887">
    <property type="term" value="F:DNA-directed DNA polymerase activity"/>
    <property type="evidence" value="ECO:0007669"/>
    <property type="project" value="UniProtKB-KW"/>
</dbReference>
<dbReference type="AlphaFoldDB" id="A0A1E1JWN7"/>
<reference evidence="15" key="1">
    <citation type="submission" date="2016-03" db="EMBL/GenBank/DDBJ databases">
        <authorList>
            <person name="Ploux O."/>
        </authorList>
    </citation>
    <scope>NUCLEOTIDE SEQUENCE [LARGE SCALE GENOMIC DNA]</scope>
    <source>
        <strain evidence="15">UK7</strain>
    </source>
</reference>
<dbReference type="Gene3D" id="3.40.50.10190">
    <property type="entry name" value="BRCT domain"/>
    <property type="match status" value="1"/>
</dbReference>
<dbReference type="STRING" id="914237.A0A1E1JWN7"/>
<feature type="chain" id="PRO_5009445344" description="DNA-directed DNA polymerase" evidence="12">
    <location>
        <begin position="18"/>
        <end position="859"/>
    </location>
</feature>
<keyword evidence="7 14" id="KW-0239">DNA-directed DNA polymerase</keyword>
<keyword evidence="3" id="KW-0808">Transferase</keyword>
<evidence type="ECO:0000256" key="3">
    <source>
        <dbReference type="ARBA" id="ARBA00022679"/>
    </source>
</evidence>
<feature type="active site" description="Nucleophile; Schiff-base intermediate with DNA; for 5'-dRP lyase activity" evidence="10">
    <location>
        <position position="594"/>
    </location>
</feature>
<dbReference type="Pfam" id="PF14792">
    <property type="entry name" value="DNA_pol_B_palm"/>
    <property type="match status" value="1"/>
</dbReference>
<dbReference type="PRINTS" id="PR00869">
    <property type="entry name" value="DNAPOLX"/>
</dbReference>
<keyword evidence="4" id="KW-0548">Nucleotidyltransferase</keyword>
<feature type="region of interest" description="Disordered" evidence="11">
    <location>
        <begin position="219"/>
        <end position="241"/>
    </location>
</feature>
<dbReference type="SUPFAM" id="SSF81301">
    <property type="entry name" value="Nucleotidyltransferase"/>
    <property type="match status" value="1"/>
</dbReference>
<evidence type="ECO:0000256" key="7">
    <source>
        <dbReference type="ARBA" id="ARBA00022932"/>
    </source>
</evidence>
<dbReference type="GO" id="GO:0003677">
    <property type="term" value="F:DNA binding"/>
    <property type="evidence" value="ECO:0007669"/>
    <property type="project" value="InterPro"/>
</dbReference>
<dbReference type="Pfam" id="PF10391">
    <property type="entry name" value="DNA_pol_lambd_f"/>
    <property type="match status" value="1"/>
</dbReference>
<sequence length="859" mass="96035">MITLLVTLAYVVAFTTSQSTSFNPTSELFMSHSNHDKEEYFRQLYSLNDCSDDEVDANDAREILRQSKPPHAASFPASQASRSFQKRSQITATGIGAGASFLKKSPGIHRTTSAPVASTSSRVVNEVLDEMQTKTPLPQLKRRSSLLRHDISASTYDLTISEPTPEDANVTPATPAISAADISTSKFKPVTERSASTPNIGSVVMNNSKGIAAMLGKRSRENLKEASNKKGAKAPPKGKANKDTIKLAPEAQRCLKGKTIFWIPPNDVVPLRKRKIDRAREFGATWTKEANITHVVVDNDLSYQDVMKFLSPTIKSKNLPRHITLVNENYIGECATFKLLLDHGQTKYQVTGYQEVTESQTTSPSGSQQSEQSLQLKSAKPRKGDHVPERVTPSQSQRSTQTGVYGGPVDTSVRVSLMPDYHQEITQPQQSSITTPLDSNVGKRGDDLDEWIDLARRVQDLPLDDEGADFDEDLPSASRIPLSRDEQEESGSEEERAWKKKMKTKRKYKKYPSDKLASFTCMHGGTGKTHVDNPNRRTIEILEQMAAYYGRIKDGFRERAYQKACGTLKKLNVYIESAEDAIRLETIGESIAAKIEEIVVTGHLRRLENALNDPEDILLQLFLKIYGVGLSQAHKWIQAGHKTLEDLSKIEMHKNQRIGIEHYYDFDTRIPRDEVTALGDIVIKAAKEIDDKFELIIGGSYRRGASTSGDIDFIITKRNTSSPHDLLSFLNKLTMKLEDTGFLVAALAVPKELGSKWHGACVLPGNPIWRRIDFLVVPETEFGAALLYFTGDDIFNRSMRLLASKYNMRLNQRGLYKDVLRVKGREKLTVGTLIEGADERNIFDLLGVPWRPPHERICR</sequence>
<dbReference type="InterPro" id="IPR010996">
    <property type="entry name" value="HHH_MUS81"/>
</dbReference>
<evidence type="ECO:0000259" key="13">
    <source>
        <dbReference type="SMART" id="SM00483"/>
    </source>
</evidence>
<dbReference type="EC" id="2.7.7.7" evidence="1"/>
<keyword evidence="6" id="KW-0227">DNA damage</keyword>
<dbReference type="InterPro" id="IPR002008">
    <property type="entry name" value="DNA_pol_X_beta-like"/>
</dbReference>
<feature type="region of interest" description="Disordered" evidence="11">
    <location>
        <begin position="66"/>
        <end position="87"/>
    </location>
</feature>
<dbReference type="InParanoid" id="A0A1E1JWN7"/>
<evidence type="ECO:0000256" key="12">
    <source>
        <dbReference type="SAM" id="SignalP"/>
    </source>
</evidence>
<dbReference type="InterPro" id="IPR028207">
    <property type="entry name" value="DNA_pol_B_palm_palm"/>
</dbReference>
<evidence type="ECO:0000256" key="5">
    <source>
        <dbReference type="ARBA" id="ARBA00022705"/>
    </source>
</evidence>
<dbReference type="SUPFAM" id="SSF81585">
    <property type="entry name" value="PsbU/PolX domain-like"/>
    <property type="match status" value="1"/>
</dbReference>
<dbReference type="InterPro" id="IPR029398">
    <property type="entry name" value="PolB_thumb"/>
</dbReference>